<accession>A0A165MMT4</accession>
<keyword evidence="2" id="KW-0812">Transmembrane</keyword>
<name>A0A165MMT4_9AGAM</name>
<evidence type="ECO:0000313" key="4">
    <source>
        <dbReference type="Proteomes" id="UP000076761"/>
    </source>
</evidence>
<reference evidence="3 4" key="1">
    <citation type="journal article" date="2016" name="Mol. Biol. Evol.">
        <title>Comparative Genomics of Early-Diverging Mushroom-Forming Fungi Provides Insights into the Origins of Lignocellulose Decay Capabilities.</title>
        <authorList>
            <person name="Nagy L.G."/>
            <person name="Riley R."/>
            <person name="Tritt A."/>
            <person name="Adam C."/>
            <person name="Daum C."/>
            <person name="Floudas D."/>
            <person name="Sun H."/>
            <person name="Yadav J.S."/>
            <person name="Pangilinan J."/>
            <person name="Larsson K.H."/>
            <person name="Matsuura K."/>
            <person name="Barry K."/>
            <person name="Labutti K."/>
            <person name="Kuo R."/>
            <person name="Ohm R.A."/>
            <person name="Bhattacharya S.S."/>
            <person name="Shirouzu T."/>
            <person name="Yoshinaga Y."/>
            <person name="Martin F.M."/>
            <person name="Grigoriev I.V."/>
            <person name="Hibbett D.S."/>
        </authorList>
    </citation>
    <scope>NUCLEOTIDE SEQUENCE [LARGE SCALE GENOMIC DNA]</scope>
    <source>
        <strain evidence="3 4">HHB14362 ss-1</strain>
    </source>
</reference>
<dbReference type="EMBL" id="KV425673">
    <property type="protein sequence ID" value="KZT18544.1"/>
    <property type="molecule type" value="Genomic_DNA"/>
</dbReference>
<feature type="compositionally biased region" description="Low complexity" evidence="1">
    <location>
        <begin position="320"/>
        <end position="334"/>
    </location>
</feature>
<dbReference type="STRING" id="1314782.A0A165MMT4"/>
<evidence type="ECO:0000256" key="2">
    <source>
        <dbReference type="SAM" id="Phobius"/>
    </source>
</evidence>
<keyword evidence="2" id="KW-0472">Membrane</keyword>
<dbReference type="AlphaFoldDB" id="A0A165MMT4"/>
<proteinExistence type="predicted"/>
<sequence>MNYSIDDTNPDISYSSAPGWSVQSPSDSDLHSFLGGTYHAADSDGASFNITFGGSAVYIYGSKGPGHADYDIVYDDTLLQGNSAYAATTAFQQPLFAHVFDTNTSSGSSHFVSLIVRYNSTNQWLDVDYITMTMPGAELSVTMPQPTATSQPWLSPSSAPLQTLSFSPTFLPQPTTSHSSQLPTSSILAILFGTIAGLALLMLVVLYFINRRIPRSGAAAHSRGSSQSYPAGGASYTYSSAPLASPAASQVRFLDSSPDSPYARPPNPHAAPSTITVGSAYSQASATTATWSGLSQPGSPMSELGPPQAPALSPIRFNQSMSSLSSLRSLIVPSSRKRGKHRDADSTRSNFLQV</sequence>
<evidence type="ECO:0008006" key="5">
    <source>
        <dbReference type="Google" id="ProtNLM"/>
    </source>
</evidence>
<keyword evidence="2" id="KW-1133">Transmembrane helix</keyword>
<feature type="transmembrane region" description="Helical" evidence="2">
    <location>
        <begin position="187"/>
        <end position="209"/>
    </location>
</feature>
<dbReference type="Proteomes" id="UP000076761">
    <property type="component" value="Unassembled WGS sequence"/>
</dbReference>
<gene>
    <name evidence="3" type="ORF">NEOLEDRAFT_1143261</name>
</gene>
<protein>
    <recommendedName>
        <fullName evidence="5">Transmembrane protein</fullName>
    </recommendedName>
</protein>
<evidence type="ECO:0000313" key="3">
    <source>
        <dbReference type="EMBL" id="KZT18544.1"/>
    </source>
</evidence>
<dbReference type="OrthoDB" id="2563669at2759"/>
<feature type="region of interest" description="Disordered" evidence="1">
    <location>
        <begin position="289"/>
        <end position="354"/>
    </location>
</feature>
<organism evidence="3 4">
    <name type="scientific">Neolentinus lepideus HHB14362 ss-1</name>
    <dbReference type="NCBI Taxonomy" id="1314782"/>
    <lineage>
        <taxon>Eukaryota</taxon>
        <taxon>Fungi</taxon>
        <taxon>Dikarya</taxon>
        <taxon>Basidiomycota</taxon>
        <taxon>Agaricomycotina</taxon>
        <taxon>Agaricomycetes</taxon>
        <taxon>Gloeophyllales</taxon>
        <taxon>Gloeophyllaceae</taxon>
        <taxon>Neolentinus</taxon>
    </lineage>
</organism>
<dbReference type="Gene3D" id="2.60.120.260">
    <property type="entry name" value="Galactose-binding domain-like"/>
    <property type="match status" value="1"/>
</dbReference>
<evidence type="ECO:0000256" key="1">
    <source>
        <dbReference type="SAM" id="MobiDB-lite"/>
    </source>
</evidence>
<keyword evidence="4" id="KW-1185">Reference proteome</keyword>
<dbReference type="InParanoid" id="A0A165MMT4"/>
<feature type="region of interest" description="Disordered" evidence="1">
    <location>
        <begin position="254"/>
        <end position="274"/>
    </location>
</feature>